<feature type="chain" id="PRO_5042203029" evidence="2">
    <location>
        <begin position="22"/>
        <end position="127"/>
    </location>
</feature>
<evidence type="ECO:0000313" key="4">
    <source>
        <dbReference type="Proteomes" id="UP001219518"/>
    </source>
</evidence>
<feature type="signal peptide" evidence="2">
    <location>
        <begin position="1"/>
        <end position="21"/>
    </location>
</feature>
<dbReference type="EMBL" id="JAHWGI010000287">
    <property type="protein sequence ID" value="KAK3911894.1"/>
    <property type="molecule type" value="Genomic_DNA"/>
</dbReference>
<reference evidence="3" key="2">
    <citation type="journal article" date="2023" name="BMC Genomics">
        <title>Pest status, molecular evolution, and epigenetic factors derived from the genome assembly of Frankliniella fusca, a thysanopteran phytovirus vector.</title>
        <authorList>
            <person name="Catto M.A."/>
            <person name="Labadie P.E."/>
            <person name="Jacobson A.L."/>
            <person name="Kennedy G.G."/>
            <person name="Srinivasan R."/>
            <person name="Hunt B.G."/>
        </authorList>
    </citation>
    <scope>NUCLEOTIDE SEQUENCE</scope>
    <source>
        <strain evidence="3">PL_HMW_Pooled</strain>
    </source>
</reference>
<evidence type="ECO:0000256" key="2">
    <source>
        <dbReference type="SAM" id="SignalP"/>
    </source>
</evidence>
<feature type="region of interest" description="Disordered" evidence="1">
    <location>
        <begin position="86"/>
        <end position="127"/>
    </location>
</feature>
<comment type="caution">
    <text evidence="3">The sequence shown here is derived from an EMBL/GenBank/DDBJ whole genome shotgun (WGS) entry which is preliminary data.</text>
</comment>
<dbReference type="Proteomes" id="UP001219518">
    <property type="component" value="Unassembled WGS sequence"/>
</dbReference>
<sequence length="127" mass="12922">MALSPASVLLVLCALAALATASPVPEPKPFDLGKTLKQAANTVSHYAGNKADCLRKSGIAANMVKKALGCGPTALAGPELVYHAQTPDAPSAREVGSQFDTPSAVVVGSPSDSIREQHDSSSSRLPA</sequence>
<evidence type="ECO:0000313" key="3">
    <source>
        <dbReference type="EMBL" id="KAK3911894.1"/>
    </source>
</evidence>
<proteinExistence type="predicted"/>
<organism evidence="3 4">
    <name type="scientific">Frankliniella fusca</name>
    <dbReference type="NCBI Taxonomy" id="407009"/>
    <lineage>
        <taxon>Eukaryota</taxon>
        <taxon>Metazoa</taxon>
        <taxon>Ecdysozoa</taxon>
        <taxon>Arthropoda</taxon>
        <taxon>Hexapoda</taxon>
        <taxon>Insecta</taxon>
        <taxon>Pterygota</taxon>
        <taxon>Neoptera</taxon>
        <taxon>Paraneoptera</taxon>
        <taxon>Thysanoptera</taxon>
        <taxon>Terebrantia</taxon>
        <taxon>Thripoidea</taxon>
        <taxon>Thripidae</taxon>
        <taxon>Frankliniella</taxon>
    </lineage>
</organism>
<evidence type="ECO:0000256" key="1">
    <source>
        <dbReference type="SAM" id="MobiDB-lite"/>
    </source>
</evidence>
<gene>
    <name evidence="3" type="ORF">KUF71_004574</name>
</gene>
<accession>A0AAE1GZD3</accession>
<protein>
    <submittedName>
        <fullName evidence="3">Adenomatous polyposis coli protein-related protein 1</fullName>
    </submittedName>
</protein>
<reference evidence="3" key="1">
    <citation type="submission" date="2021-07" db="EMBL/GenBank/DDBJ databases">
        <authorList>
            <person name="Catto M.A."/>
            <person name="Jacobson A."/>
            <person name="Kennedy G."/>
            <person name="Labadie P."/>
            <person name="Hunt B.G."/>
            <person name="Srinivasan R."/>
        </authorList>
    </citation>
    <scope>NUCLEOTIDE SEQUENCE</scope>
    <source>
        <strain evidence="3">PL_HMW_Pooled</strain>
        <tissue evidence="3">Head</tissue>
    </source>
</reference>
<keyword evidence="4" id="KW-1185">Reference proteome</keyword>
<keyword evidence="2" id="KW-0732">Signal</keyword>
<dbReference type="AlphaFoldDB" id="A0AAE1GZD3"/>
<name>A0AAE1GZD3_9NEOP</name>